<evidence type="ECO:0000313" key="2">
    <source>
        <dbReference type="Proteomes" id="UP000265520"/>
    </source>
</evidence>
<evidence type="ECO:0000313" key="1">
    <source>
        <dbReference type="EMBL" id="MCI66293.1"/>
    </source>
</evidence>
<sequence>MLRANANLFACTPEEMSSVDPELACHHLNVDPKMRYVAQQRRRQSPEKAEAAKNIIEGLVKA</sequence>
<protein>
    <submittedName>
        <fullName evidence="1">Uncharacterized protein</fullName>
    </submittedName>
</protein>
<proteinExistence type="predicted"/>
<dbReference type="EMBL" id="LXQA010692761">
    <property type="protein sequence ID" value="MCI66293.1"/>
    <property type="molecule type" value="Genomic_DNA"/>
</dbReference>
<name>A0A392TYN2_9FABA</name>
<dbReference type="AlphaFoldDB" id="A0A392TYN2"/>
<reference evidence="1 2" key="1">
    <citation type="journal article" date="2018" name="Front. Plant Sci.">
        <title>Red Clover (Trifolium pratense) and Zigzag Clover (T. medium) - A Picture of Genomic Similarities and Differences.</title>
        <authorList>
            <person name="Dluhosova J."/>
            <person name="Istvanek J."/>
            <person name="Nedelnik J."/>
            <person name="Repkova J."/>
        </authorList>
    </citation>
    <scope>NUCLEOTIDE SEQUENCE [LARGE SCALE GENOMIC DNA]</scope>
    <source>
        <strain evidence="2">cv. 10/8</strain>
        <tissue evidence="1">Leaf</tissue>
    </source>
</reference>
<dbReference type="Proteomes" id="UP000265520">
    <property type="component" value="Unassembled WGS sequence"/>
</dbReference>
<accession>A0A392TYN2</accession>
<organism evidence="1 2">
    <name type="scientific">Trifolium medium</name>
    <dbReference type="NCBI Taxonomy" id="97028"/>
    <lineage>
        <taxon>Eukaryota</taxon>
        <taxon>Viridiplantae</taxon>
        <taxon>Streptophyta</taxon>
        <taxon>Embryophyta</taxon>
        <taxon>Tracheophyta</taxon>
        <taxon>Spermatophyta</taxon>
        <taxon>Magnoliopsida</taxon>
        <taxon>eudicotyledons</taxon>
        <taxon>Gunneridae</taxon>
        <taxon>Pentapetalae</taxon>
        <taxon>rosids</taxon>
        <taxon>fabids</taxon>
        <taxon>Fabales</taxon>
        <taxon>Fabaceae</taxon>
        <taxon>Papilionoideae</taxon>
        <taxon>50 kb inversion clade</taxon>
        <taxon>NPAAA clade</taxon>
        <taxon>Hologalegina</taxon>
        <taxon>IRL clade</taxon>
        <taxon>Trifolieae</taxon>
        <taxon>Trifolium</taxon>
    </lineage>
</organism>
<keyword evidence="2" id="KW-1185">Reference proteome</keyword>
<feature type="non-terminal residue" evidence="1">
    <location>
        <position position="62"/>
    </location>
</feature>
<comment type="caution">
    <text evidence="1">The sequence shown here is derived from an EMBL/GenBank/DDBJ whole genome shotgun (WGS) entry which is preliminary data.</text>
</comment>